<dbReference type="PROSITE" id="PS51677">
    <property type="entry name" value="NODB"/>
    <property type="match status" value="1"/>
</dbReference>
<sequence length="401" mass="46129">MKHFSTLFISLFFSFFFINASYASSQETVKIKKDTTANFYLHNNQEVKYITLKKGETYLATSEDLNWMIEIGNAKVHIDKQDAKSTNEKITPAQNNNKIQILTNESTPVYNSHRNSSKQIATLSANTRISSNGVKGYFYEVVIGGKLGYVPIKKMQIDAGVPTLIYHHFVENIDKSYFRNNISVVDIGDFEQQMTFLKNEGYTTISLKDLDLWMQKRQALPAKAVALTFDDANLSLEKMVYPILKEKNMHGTTFVIGNRVKEETPPFNSEAEIVQFAGFNELHRIMDLIEIEHHTYALHVYNDTLQRSQLQLTSSRDLHYDIQQMNEVLKQIDPNIQAQYYSYPYGKFNKNHEATFIENNISLAFLNKGGKTKITSPRLYVPRIPVQNSMPLEQFKSLVQN</sequence>
<dbReference type="InterPro" id="IPR051398">
    <property type="entry name" value="Polysacch_Deacetylase"/>
</dbReference>
<dbReference type="Pfam" id="PF01522">
    <property type="entry name" value="Polysacc_deac_1"/>
    <property type="match status" value="1"/>
</dbReference>
<feature type="chain" id="PRO_5045087168" evidence="2">
    <location>
        <begin position="24"/>
        <end position="401"/>
    </location>
</feature>
<dbReference type="PANTHER" id="PTHR34216">
    <property type="match status" value="1"/>
</dbReference>
<keyword evidence="1 2" id="KW-0732">Signal</keyword>
<dbReference type="EMBL" id="JACSPW010000009">
    <property type="protein sequence ID" value="MBD8033593.1"/>
    <property type="molecule type" value="Genomic_DNA"/>
</dbReference>
<dbReference type="Proteomes" id="UP000600565">
    <property type="component" value="Unassembled WGS sequence"/>
</dbReference>
<evidence type="ECO:0000259" key="3">
    <source>
        <dbReference type="PROSITE" id="PS51677"/>
    </source>
</evidence>
<gene>
    <name evidence="4" type="ORF">H9632_10965</name>
</gene>
<dbReference type="PANTHER" id="PTHR34216:SF13">
    <property type="entry name" value="XYLANASE_CHITIN DEACETYLASE"/>
    <property type="match status" value="1"/>
</dbReference>
<comment type="caution">
    <text evidence="4">The sequence shown here is derived from an EMBL/GenBank/DDBJ whole genome shotgun (WGS) entry which is preliminary data.</text>
</comment>
<name>A0ABR8XNT1_9BACL</name>
<reference evidence="4 5" key="1">
    <citation type="submission" date="2020-08" db="EMBL/GenBank/DDBJ databases">
        <title>A Genomic Blueprint of the Chicken Gut Microbiome.</title>
        <authorList>
            <person name="Gilroy R."/>
            <person name="Ravi A."/>
            <person name="Getino M."/>
            <person name="Pursley I."/>
            <person name="Horton D.L."/>
            <person name="Alikhan N.-F."/>
            <person name="Baker D."/>
            <person name="Gharbi K."/>
            <person name="Hall N."/>
            <person name="Watson M."/>
            <person name="Adriaenssens E.M."/>
            <person name="Foster-Nyarko E."/>
            <person name="Jarju S."/>
            <person name="Secka A."/>
            <person name="Antonio M."/>
            <person name="Oren A."/>
            <person name="Chaudhuri R."/>
            <person name="La Ragione R.M."/>
            <person name="Hildebrand F."/>
            <person name="Pallen M.J."/>
        </authorList>
    </citation>
    <scope>NUCLEOTIDE SEQUENCE [LARGE SCALE GENOMIC DNA]</scope>
    <source>
        <strain evidence="4 5">Sa1YVA6</strain>
    </source>
</reference>
<protein>
    <submittedName>
        <fullName evidence="4">Polysaccharide deacetylase family protein</fullName>
    </submittedName>
</protein>
<keyword evidence="5" id="KW-1185">Reference proteome</keyword>
<evidence type="ECO:0000313" key="4">
    <source>
        <dbReference type="EMBL" id="MBD8033593.1"/>
    </source>
</evidence>
<accession>A0ABR8XNT1</accession>
<dbReference type="InterPro" id="IPR011330">
    <property type="entry name" value="Glyco_hydro/deAcase_b/a-brl"/>
</dbReference>
<evidence type="ECO:0000313" key="5">
    <source>
        <dbReference type="Proteomes" id="UP000600565"/>
    </source>
</evidence>
<dbReference type="RefSeq" id="WP_191704122.1">
    <property type="nucleotide sequence ID" value="NZ_JACSPW010000009.1"/>
</dbReference>
<dbReference type="Gene3D" id="3.20.20.370">
    <property type="entry name" value="Glycoside hydrolase/deacetylase"/>
    <property type="match status" value="1"/>
</dbReference>
<dbReference type="InterPro" id="IPR002509">
    <property type="entry name" value="NODB_dom"/>
</dbReference>
<organism evidence="4 5">
    <name type="scientific">Solibacillus merdavium</name>
    <dbReference type="NCBI Taxonomy" id="2762218"/>
    <lineage>
        <taxon>Bacteria</taxon>
        <taxon>Bacillati</taxon>
        <taxon>Bacillota</taxon>
        <taxon>Bacilli</taxon>
        <taxon>Bacillales</taxon>
        <taxon>Caryophanaceae</taxon>
        <taxon>Solibacillus</taxon>
    </lineage>
</organism>
<evidence type="ECO:0000256" key="2">
    <source>
        <dbReference type="SAM" id="SignalP"/>
    </source>
</evidence>
<dbReference type="SUPFAM" id="SSF88713">
    <property type="entry name" value="Glycoside hydrolase/deacetylase"/>
    <property type="match status" value="1"/>
</dbReference>
<feature type="domain" description="NodB homology" evidence="3">
    <location>
        <begin position="223"/>
        <end position="401"/>
    </location>
</feature>
<feature type="signal peptide" evidence="2">
    <location>
        <begin position="1"/>
        <end position="23"/>
    </location>
</feature>
<evidence type="ECO:0000256" key="1">
    <source>
        <dbReference type="ARBA" id="ARBA00022729"/>
    </source>
</evidence>
<proteinExistence type="predicted"/>